<dbReference type="OrthoDB" id="343092at2759"/>
<dbReference type="Pfam" id="PF21292">
    <property type="entry name" value="EME1-MUS81_C"/>
    <property type="match status" value="1"/>
</dbReference>
<organism evidence="1 2">
    <name type="scientific">Protopolystoma xenopodis</name>
    <dbReference type="NCBI Taxonomy" id="117903"/>
    <lineage>
        <taxon>Eukaryota</taxon>
        <taxon>Metazoa</taxon>
        <taxon>Spiralia</taxon>
        <taxon>Lophotrochozoa</taxon>
        <taxon>Platyhelminthes</taxon>
        <taxon>Monogenea</taxon>
        <taxon>Polyopisthocotylea</taxon>
        <taxon>Polystomatidea</taxon>
        <taxon>Polystomatidae</taxon>
        <taxon>Protopolystoma</taxon>
    </lineage>
</organism>
<evidence type="ECO:0000313" key="1">
    <source>
        <dbReference type="EMBL" id="VEL35496.1"/>
    </source>
</evidence>
<reference evidence="1" key="1">
    <citation type="submission" date="2018-11" db="EMBL/GenBank/DDBJ databases">
        <authorList>
            <consortium name="Pathogen Informatics"/>
        </authorList>
    </citation>
    <scope>NUCLEOTIDE SEQUENCE</scope>
</reference>
<dbReference type="Gene3D" id="1.10.150.670">
    <property type="entry name" value="Crossover junction endonuclease EME1, DNA-binding domain"/>
    <property type="match status" value="1"/>
</dbReference>
<name>A0A3S5AF64_9PLAT</name>
<protein>
    <submittedName>
        <fullName evidence="1">Uncharacterized protein</fullName>
    </submittedName>
</protein>
<accession>A0A3S5AF64</accession>
<proteinExistence type="predicted"/>
<dbReference type="Proteomes" id="UP000784294">
    <property type="component" value="Unassembled WGS sequence"/>
</dbReference>
<keyword evidence="2" id="KW-1185">Reference proteome</keyword>
<gene>
    <name evidence="1" type="ORF">PXEA_LOCUS28936</name>
</gene>
<dbReference type="InterPro" id="IPR042530">
    <property type="entry name" value="EME1/EME2_C"/>
</dbReference>
<evidence type="ECO:0000313" key="2">
    <source>
        <dbReference type="Proteomes" id="UP000784294"/>
    </source>
</evidence>
<dbReference type="AlphaFoldDB" id="A0A3S5AF64"/>
<dbReference type="EMBL" id="CAAALY010249983">
    <property type="protein sequence ID" value="VEL35496.1"/>
    <property type="molecule type" value="Genomic_DNA"/>
</dbReference>
<comment type="caution">
    <text evidence="1">The sequence shown here is derived from an EMBL/GenBank/DDBJ whole genome shotgun (WGS) entry which is preliminary data.</text>
</comment>
<sequence>MNRLMNLEVRRGAGVLMNKRRLGPELARRLCILFTSRDPFEIVD</sequence>